<evidence type="ECO:0000313" key="3">
    <source>
        <dbReference type="EMBL" id="MFC7358179.1"/>
    </source>
</evidence>
<dbReference type="InterPro" id="IPR050769">
    <property type="entry name" value="NAT_camello-type"/>
</dbReference>
<name>A0ABW2MVG7_9FLAO</name>
<dbReference type="InterPro" id="IPR016181">
    <property type="entry name" value="Acyl_CoA_acyltransferase"/>
</dbReference>
<reference evidence="4" key="1">
    <citation type="journal article" date="2019" name="Int. J. Syst. Evol. Microbiol.">
        <title>The Global Catalogue of Microorganisms (GCM) 10K type strain sequencing project: providing services to taxonomists for standard genome sequencing and annotation.</title>
        <authorList>
            <consortium name="The Broad Institute Genomics Platform"/>
            <consortium name="The Broad Institute Genome Sequencing Center for Infectious Disease"/>
            <person name="Wu L."/>
            <person name="Ma J."/>
        </authorList>
    </citation>
    <scope>NUCLEOTIDE SEQUENCE [LARGE SCALE GENOMIC DNA]</scope>
    <source>
        <strain evidence="4">CGMCC 1.16306</strain>
    </source>
</reference>
<dbReference type="PANTHER" id="PTHR13947">
    <property type="entry name" value="GNAT FAMILY N-ACETYLTRANSFERASE"/>
    <property type="match status" value="1"/>
</dbReference>
<dbReference type="Pfam" id="PF00583">
    <property type="entry name" value="Acetyltransf_1"/>
    <property type="match status" value="1"/>
</dbReference>
<dbReference type="EMBL" id="JBHTBN010000005">
    <property type="protein sequence ID" value="MFC7358179.1"/>
    <property type="molecule type" value="Genomic_DNA"/>
</dbReference>
<keyword evidence="1" id="KW-0808">Transferase</keyword>
<proteinExistence type="predicted"/>
<dbReference type="CDD" id="cd04301">
    <property type="entry name" value="NAT_SF"/>
    <property type="match status" value="1"/>
</dbReference>
<sequence length="154" mass="17738">MISLRRTTTSDIDFKSLVKLLDAELAIRDGDDHEFYNQFNKLDSIPYVVVVYNESTPIGCGALKNYNKNTAEIKRMFTLDSFRGKGIATKILSALETWAMELGYDYCILETGIRQPEAIALYQKCGYQQIENYGQYENVTESLCFKKRLNKFSR</sequence>
<comment type="caution">
    <text evidence="3">The sequence shown here is derived from an EMBL/GenBank/DDBJ whole genome shotgun (WGS) entry which is preliminary data.</text>
</comment>
<evidence type="ECO:0000256" key="1">
    <source>
        <dbReference type="ARBA" id="ARBA00022679"/>
    </source>
</evidence>
<accession>A0ABW2MVG7</accession>
<feature type="domain" description="N-acetyltransferase" evidence="2">
    <location>
        <begin position="2"/>
        <end position="150"/>
    </location>
</feature>
<protein>
    <submittedName>
        <fullName evidence="3">GNAT family N-acetyltransferase</fullName>
    </submittedName>
</protein>
<dbReference type="Proteomes" id="UP001596415">
    <property type="component" value="Unassembled WGS sequence"/>
</dbReference>
<dbReference type="PANTHER" id="PTHR13947:SF37">
    <property type="entry name" value="LD18367P"/>
    <property type="match status" value="1"/>
</dbReference>
<keyword evidence="4" id="KW-1185">Reference proteome</keyword>
<dbReference type="PROSITE" id="PS51186">
    <property type="entry name" value="GNAT"/>
    <property type="match status" value="1"/>
</dbReference>
<evidence type="ECO:0000259" key="2">
    <source>
        <dbReference type="PROSITE" id="PS51186"/>
    </source>
</evidence>
<dbReference type="SUPFAM" id="SSF55729">
    <property type="entry name" value="Acyl-CoA N-acyltransferases (Nat)"/>
    <property type="match status" value="1"/>
</dbReference>
<evidence type="ECO:0000313" key="4">
    <source>
        <dbReference type="Proteomes" id="UP001596415"/>
    </source>
</evidence>
<gene>
    <name evidence="3" type="ORF">ACFQO1_10795</name>
</gene>
<organism evidence="3 4">
    <name type="scientific">Jejudonia soesokkakensis</name>
    <dbReference type="NCBI Taxonomy" id="1323432"/>
    <lineage>
        <taxon>Bacteria</taxon>
        <taxon>Pseudomonadati</taxon>
        <taxon>Bacteroidota</taxon>
        <taxon>Flavobacteriia</taxon>
        <taxon>Flavobacteriales</taxon>
        <taxon>Flavobacteriaceae</taxon>
        <taxon>Jejudonia</taxon>
    </lineage>
</organism>
<dbReference type="RefSeq" id="WP_380218073.1">
    <property type="nucleotide sequence ID" value="NZ_JBHTBN010000005.1"/>
</dbReference>
<dbReference type="InterPro" id="IPR000182">
    <property type="entry name" value="GNAT_dom"/>
</dbReference>
<dbReference type="Gene3D" id="3.40.630.30">
    <property type="match status" value="1"/>
</dbReference>